<reference evidence="1 2" key="1">
    <citation type="submission" date="2015-01" db="EMBL/GenBank/DDBJ databases">
        <title>Evolution of Trichinella species and genotypes.</title>
        <authorList>
            <person name="Korhonen P.K."/>
            <person name="Edoardo P."/>
            <person name="Giuseppe L.R."/>
            <person name="Gasser R.B."/>
        </authorList>
    </citation>
    <scope>NUCLEOTIDE SEQUENCE [LARGE SCALE GENOMIC DNA]</scope>
    <source>
        <strain evidence="1">ISS2496</strain>
    </source>
</reference>
<evidence type="ECO:0000313" key="2">
    <source>
        <dbReference type="Proteomes" id="UP000054783"/>
    </source>
</evidence>
<dbReference type="Proteomes" id="UP000054783">
    <property type="component" value="Unassembled WGS sequence"/>
</dbReference>
<gene>
    <name evidence="1" type="ORF">T12_15779</name>
</gene>
<proteinExistence type="predicted"/>
<sequence>MQYRIVTRIIICDASGEKICITMPYYVLWITSSHEACTVCNPCSHGRKSVSFPSQCAFAYHKFTKKEFDIVYDSNEIR</sequence>
<protein>
    <submittedName>
        <fullName evidence="1">Uncharacterized protein</fullName>
    </submittedName>
</protein>
<comment type="caution">
    <text evidence="1">The sequence shown here is derived from an EMBL/GenBank/DDBJ whole genome shotgun (WGS) entry which is preliminary data.</text>
</comment>
<dbReference type="EMBL" id="JYDQ01000311">
    <property type="protein sequence ID" value="KRY08768.1"/>
    <property type="molecule type" value="Genomic_DNA"/>
</dbReference>
<organism evidence="1 2">
    <name type="scientific">Trichinella patagoniensis</name>
    <dbReference type="NCBI Taxonomy" id="990121"/>
    <lineage>
        <taxon>Eukaryota</taxon>
        <taxon>Metazoa</taxon>
        <taxon>Ecdysozoa</taxon>
        <taxon>Nematoda</taxon>
        <taxon>Enoplea</taxon>
        <taxon>Dorylaimia</taxon>
        <taxon>Trichinellida</taxon>
        <taxon>Trichinellidae</taxon>
        <taxon>Trichinella</taxon>
    </lineage>
</organism>
<keyword evidence="2" id="KW-1185">Reference proteome</keyword>
<name>A0A0V0Z8G6_9BILA</name>
<dbReference type="AlphaFoldDB" id="A0A0V0Z8G6"/>
<evidence type="ECO:0000313" key="1">
    <source>
        <dbReference type="EMBL" id="KRY08768.1"/>
    </source>
</evidence>
<accession>A0A0V0Z8G6</accession>